<sequence>MKAVDPLLVSTIKELQQLPSLNSFMLAGGTNLALLYNHRVSYDIDFVSNNIIGKDGFERIITEVAGLYGSKNIIVNRINLELDGQFIFLRLFITKSETIIKIELLQNIQYLTEPDEFDGMRILSKQDIGLLKLMSASNRFAKKDIYDLDYITDEIPLGELFSLLQIKSEKYNKPQHRNIFDLDNEISPLTRPELLLEFDKRKYSKNKPFHSNDRIDLIDGSKSWQEARISWRFKVRKLFQDLGLEFPSSRG</sequence>
<dbReference type="RefSeq" id="WP_143156079.1">
    <property type="nucleotide sequence ID" value="NZ_FRCY01000012.1"/>
</dbReference>
<name>A0A1M7PZ37_9BACT</name>
<dbReference type="OrthoDB" id="9796281at2"/>
<dbReference type="EMBL" id="FRCY01000012">
    <property type="protein sequence ID" value="SHN22991.1"/>
    <property type="molecule type" value="Genomic_DNA"/>
</dbReference>
<dbReference type="GO" id="GO:0016740">
    <property type="term" value="F:transferase activity"/>
    <property type="evidence" value="ECO:0007669"/>
    <property type="project" value="UniProtKB-KW"/>
</dbReference>
<dbReference type="STRING" id="388280.SAMN04488057_11244"/>
<dbReference type="InterPro" id="IPR014942">
    <property type="entry name" value="AbiEii"/>
</dbReference>
<gene>
    <name evidence="1" type="ORF">SAMN04488057_11244</name>
</gene>
<dbReference type="Gene3D" id="3.10.450.620">
    <property type="entry name" value="JHP933, nucleotidyltransferase-like core domain"/>
    <property type="match status" value="1"/>
</dbReference>
<accession>A0A1M7PZ37</accession>
<keyword evidence="2" id="KW-1185">Reference proteome</keyword>
<dbReference type="AlphaFoldDB" id="A0A1M7PZ37"/>
<evidence type="ECO:0000313" key="1">
    <source>
        <dbReference type="EMBL" id="SHN22991.1"/>
    </source>
</evidence>
<proteinExistence type="predicted"/>
<protein>
    <submittedName>
        <fullName evidence="1">Nucleotidyl transferase AbiEii toxin, Type IV TA system</fullName>
    </submittedName>
</protein>
<keyword evidence="1" id="KW-0808">Transferase</keyword>
<dbReference type="Pfam" id="PF08843">
    <property type="entry name" value="AbiEii"/>
    <property type="match status" value="1"/>
</dbReference>
<reference evidence="1 2" key="1">
    <citation type="submission" date="2016-11" db="EMBL/GenBank/DDBJ databases">
        <authorList>
            <person name="Jaros S."/>
            <person name="Januszkiewicz K."/>
            <person name="Wedrychowicz H."/>
        </authorList>
    </citation>
    <scope>NUCLEOTIDE SEQUENCE [LARGE SCALE GENOMIC DNA]</scope>
    <source>
        <strain evidence="1 2">CGMCC 1.6102</strain>
    </source>
</reference>
<dbReference type="Proteomes" id="UP000184513">
    <property type="component" value="Unassembled WGS sequence"/>
</dbReference>
<evidence type="ECO:0000313" key="2">
    <source>
        <dbReference type="Proteomes" id="UP000184513"/>
    </source>
</evidence>
<organism evidence="1 2">
    <name type="scientific">Cyclobacterium lianum</name>
    <dbReference type="NCBI Taxonomy" id="388280"/>
    <lineage>
        <taxon>Bacteria</taxon>
        <taxon>Pseudomonadati</taxon>
        <taxon>Bacteroidota</taxon>
        <taxon>Cytophagia</taxon>
        <taxon>Cytophagales</taxon>
        <taxon>Cyclobacteriaceae</taxon>
        <taxon>Cyclobacterium</taxon>
    </lineage>
</organism>